<dbReference type="InterPro" id="IPR006016">
    <property type="entry name" value="UspA"/>
</dbReference>
<dbReference type="InterPro" id="IPR051348">
    <property type="entry name" value="U-box_ubiquitin_ligases"/>
</dbReference>
<name>A0AAV1YGF3_LUPLU</name>
<proteinExistence type="predicted"/>
<dbReference type="EC" id="2.3.2.27" evidence="2"/>
<accession>A0AAV1YGF3</accession>
<evidence type="ECO:0000313" key="6">
    <source>
        <dbReference type="Proteomes" id="UP001497480"/>
    </source>
</evidence>
<gene>
    <name evidence="5" type="ORF">LLUT_LOCUS33173</name>
</gene>
<evidence type="ECO:0000259" key="4">
    <source>
        <dbReference type="Pfam" id="PF00582"/>
    </source>
</evidence>
<dbReference type="GO" id="GO:0061630">
    <property type="term" value="F:ubiquitin protein ligase activity"/>
    <property type="evidence" value="ECO:0007669"/>
    <property type="project" value="UniProtKB-EC"/>
</dbReference>
<dbReference type="SUPFAM" id="SSF52402">
    <property type="entry name" value="Adenine nucleotide alpha hydrolases-like"/>
    <property type="match status" value="1"/>
</dbReference>
<comment type="catalytic activity">
    <reaction evidence="1">
        <text>S-ubiquitinyl-[E2 ubiquitin-conjugating enzyme]-L-cysteine + [acceptor protein]-L-lysine = [E2 ubiquitin-conjugating enzyme]-L-cysteine + N(6)-ubiquitinyl-[acceptor protein]-L-lysine.</text>
        <dbReference type="EC" id="2.3.2.27"/>
    </reaction>
</comment>
<dbReference type="EMBL" id="CAXHTB010000024">
    <property type="protein sequence ID" value="CAL0332113.1"/>
    <property type="molecule type" value="Genomic_DNA"/>
</dbReference>
<dbReference type="PANTHER" id="PTHR45647">
    <property type="entry name" value="OS02G0152300 PROTEIN"/>
    <property type="match status" value="1"/>
</dbReference>
<dbReference type="AlphaFoldDB" id="A0AAV1YGF3"/>
<evidence type="ECO:0000256" key="3">
    <source>
        <dbReference type="ARBA" id="ARBA00022786"/>
    </source>
</evidence>
<dbReference type="Gene3D" id="3.40.50.620">
    <property type="entry name" value="HUPs"/>
    <property type="match status" value="1"/>
</dbReference>
<keyword evidence="6" id="KW-1185">Reference proteome</keyword>
<sequence>MWVQNNNNNNNPKGIRKGGKGNGLVAVAVDKDKGSQYALKWAVDSLLSRGQTIILIHVLHSTTPTNALVCNLTTSVASPHSTNDLFLTFHCYCTRKDIQCLDVLLEDTDVVKALTEYVSYGAIENLVVGASSRHGFIR</sequence>
<dbReference type="PANTHER" id="PTHR45647:SF76">
    <property type="entry name" value="PROTEIN KINASE DOMAIN-CONTAINING PROTEIN"/>
    <property type="match status" value="1"/>
</dbReference>
<keyword evidence="3" id="KW-0833">Ubl conjugation pathway</keyword>
<evidence type="ECO:0000256" key="1">
    <source>
        <dbReference type="ARBA" id="ARBA00000900"/>
    </source>
</evidence>
<dbReference type="CDD" id="cd01989">
    <property type="entry name" value="USP_STK_Ubox_N"/>
    <property type="match status" value="1"/>
</dbReference>
<dbReference type="Proteomes" id="UP001497480">
    <property type="component" value="Unassembled WGS sequence"/>
</dbReference>
<evidence type="ECO:0000313" key="5">
    <source>
        <dbReference type="EMBL" id="CAL0332113.1"/>
    </source>
</evidence>
<protein>
    <recommendedName>
        <fullName evidence="2">RING-type E3 ubiquitin transferase</fullName>
        <ecNumber evidence="2">2.3.2.27</ecNumber>
    </recommendedName>
</protein>
<evidence type="ECO:0000256" key="2">
    <source>
        <dbReference type="ARBA" id="ARBA00012483"/>
    </source>
</evidence>
<feature type="domain" description="UspA" evidence="4">
    <location>
        <begin position="25"/>
        <end position="137"/>
    </location>
</feature>
<reference evidence="5 6" key="1">
    <citation type="submission" date="2024-03" db="EMBL/GenBank/DDBJ databases">
        <authorList>
            <person name="Martinez-Hernandez J."/>
        </authorList>
    </citation>
    <scope>NUCLEOTIDE SEQUENCE [LARGE SCALE GENOMIC DNA]</scope>
</reference>
<dbReference type="InterPro" id="IPR014729">
    <property type="entry name" value="Rossmann-like_a/b/a_fold"/>
</dbReference>
<dbReference type="Pfam" id="PF00582">
    <property type="entry name" value="Usp"/>
    <property type="match status" value="1"/>
</dbReference>
<organism evidence="5 6">
    <name type="scientific">Lupinus luteus</name>
    <name type="common">European yellow lupine</name>
    <dbReference type="NCBI Taxonomy" id="3873"/>
    <lineage>
        <taxon>Eukaryota</taxon>
        <taxon>Viridiplantae</taxon>
        <taxon>Streptophyta</taxon>
        <taxon>Embryophyta</taxon>
        <taxon>Tracheophyta</taxon>
        <taxon>Spermatophyta</taxon>
        <taxon>Magnoliopsida</taxon>
        <taxon>eudicotyledons</taxon>
        <taxon>Gunneridae</taxon>
        <taxon>Pentapetalae</taxon>
        <taxon>rosids</taxon>
        <taxon>fabids</taxon>
        <taxon>Fabales</taxon>
        <taxon>Fabaceae</taxon>
        <taxon>Papilionoideae</taxon>
        <taxon>50 kb inversion clade</taxon>
        <taxon>genistoids sensu lato</taxon>
        <taxon>core genistoids</taxon>
        <taxon>Genisteae</taxon>
        <taxon>Lupinus</taxon>
    </lineage>
</organism>
<comment type="caution">
    <text evidence="5">The sequence shown here is derived from an EMBL/GenBank/DDBJ whole genome shotgun (WGS) entry which is preliminary data.</text>
</comment>